<feature type="compositionally biased region" description="Polar residues" evidence="2">
    <location>
        <begin position="706"/>
        <end position="721"/>
    </location>
</feature>
<dbReference type="PANTHER" id="PTHR28634:SF1">
    <property type="entry name" value="ZINC FINGER B-BOX DOMAIN-CONTAINING PROTEIN 1"/>
    <property type="match status" value="1"/>
</dbReference>
<evidence type="ECO:0000313" key="3">
    <source>
        <dbReference type="Proteomes" id="UP001190640"/>
    </source>
</evidence>
<evidence type="ECO:0000256" key="2">
    <source>
        <dbReference type="SAM" id="MobiDB-lite"/>
    </source>
</evidence>
<sequence>MNVNDFVILPGSKTGISVKLKAKSVRELQLEKVQLEHDNKEMERRLQQLQSNMSREKLEREKANGYHWKSGQAGLGLQPQLSQNKENVAKISSGKVKLRVLREQAQVPESAKQLGAHKVTSAASTEKPKAKGKACGQCETKTALLVCLDCGEDYCPSCFARIHQKGAMKLHRTTCLQAKVHVPPGKLEAAQQFLKQIYSNESNGKINYEQKKEVKEDPSDIFSSLPKMPTHDIEEASTVPRGVLSKCPNGGSLLHGTFNEEESARFFQEALNQWRSRNSPRKLTEERCCQSWAESVETCEVQTSPPVIKKTMEIQFKEDSLKYMEKLWLKKYRRTPFDTLPDILSDEFNPAKSPINEAYDTLVGEEEKEEEEVVNAHLAAEEMKKYWTDVRKEEPEALPVNLESSLKIEVLEDACEEEPEETASFVIMEAGSDDCDYSGTMSENHRTEADVFLAQAVDISTRSPLSSAVDKENDFTLLRNKHKETPRASALSAQSERMETLGDLSSMEEVSSIPYERATTKEEHTVATKNRSCVSPGQSSSPLALASREPSPMTELLKDCKRAQELRKASPITTSSSVLLQEVALKEKPVRTPYRGLEGFFAVRTNSEEVMLDLLPSPHTGTQSPSSDVSFLGSEQWIRHFSFSECADETVAQDVFTMELSRPSSRLGRQSPRTRASFSISPSERAVLRPFSANQPCYRTSEHTPRPSSAVQRGYKSSATAPLSRAASEISEIENIDVTECDDPSLEDSTDQQALADLESELQSSADLQEELSGITSEDLSASNRYSEMAIQNCTSFHKNHEIKDYSKSYTIRVYDSHTDDEEDTWQDKQQVKELC</sequence>
<feature type="compositionally biased region" description="Polar residues" evidence="2">
    <location>
        <begin position="662"/>
        <end position="680"/>
    </location>
</feature>
<dbReference type="Pfam" id="PF22586">
    <property type="entry name" value="ANCHR-like_BBOX"/>
    <property type="match status" value="1"/>
</dbReference>
<feature type="compositionally biased region" description="Polar residues" evidence="2">
    <location>
        <begin position="527"/>
        <end position="542"/>
    </location>
</feature>
<dbReference type="PANTHER" id="PTHR28634">
    <property type="entry name" value="ZINC FINGER B-BOX DOMAIN-CONTAINING PROTEIN 1"/>
    <property type="match status" value="1"/>
</dbReference>
<dbReference type="Proteomes" id="UP001190640">
    <property type="component" value="Chromosome 6"/>
</dbReference>
<feature type="region of interest" description="Disordered" evidence="2">
    <location>
        <begin position="661"/>
        <end position="680"/>
    </location>
</feature>
<gene>
    <name evidence="4" type="primary">ZBBX</name>
</gene>
<organism evidence="3 4">
    <name type="scientific">Eublepharis macularius</name>
    <name type="common">Leopard gecko</name>
    <name type="synonym">Cyrtodactylus macularius</name>
    <dbReference type="NCBI Taxonomy" id="481883"/>
    <lineage>
        <taxon>Eukaryota</taxon>
        <taxon>Metazoa</taxon>
        <taxon>Chordata</taxon>
        <taxon>Craniata</taxon>
        <taxon>Vertebrata</taxon>
        <taxon>Euteleostomi</taxon>
        <taxon>Lepidosauria</taxon>
        <taxon>Squamata</taxon>
        <taxon>Bifurcata</taxon>
        <taxon>Gekkota</taxon>
        <taxon>Eublepharidae</taxon>
        <taxon>Eublepharinae</taxon>
        <taxon>Eublepharis</taxon>
    </lineage>
</organism>
<evidence type="ECO:0000313" key="4">
    <source>
        <dbReference type="RefSeq" id="XP_054839366.1"/>
    </source>
</evidence>
<keyword evidence="1" id="KW-0175">Coiled coil</keyword>
<dbReference type="AlphaFoldDB" id="A0AA97JLN6"/>
<evidence type="ECO:0000256" key="1">
    <source>
        <dbReference type="SAM" id="Coils"/>
    </source>
</evidence>
<reference evidence="4" key="1">
    <citation type="submission" date="2025-08" db="UniProtKB">
        <authorList>
            <consortium name="RefSeq"/>
        </authorList>
    </citation>
    <scope>IDENTIFICATION</scope>
    <source>
        <tissue evidence="4">Blood</tissue>
    </source>
</reference>
<dbReference type="GeneID" id="129332342"/>
<dbReference type="InterPro" id="IPR037688">
    <property type="entry name" value="ZBBX"/>
</dbReference>
<dbReference type="KEGG" id="emc:129332342"/>
<feature type="coiled-coil region" evidence="1">
    <location>
        <begin position="25"/>
        <end position="59"/>
    </location>
</feature>
<name>A0AA97JLN6_EUBMA</name>
<proteinExistence type="predicted"/>
<feature type="region of interest" description="Disordered" evidence="2">
    <location>
        <begin position="691"/>
        <end position="727"/>
    </location>
</feature>
<protein>
    <submittedName>
        <fullName evidence="4">Zinc finger B-box domain-containing protein 1</fullName>
    </submittedName>
</protein>
<accession>A0AA97JLN6</accession>
<keyword evidence="3" id="KW-1185">Reference proteome</keyword>
<dbReference type="RefSeq" id="XP_054839366.1">
    <property type="nucleotide sequence ID" value="XM_054983391.1"/>
</dbReference>
<feature type="region of interest" description="Disordered" evidence="2">
    <location>
        <begin position="484"/>
        <end position="551"/>
    </location>
</feature>
<dbReference type="CTD" id="79740"/>